<evidence type="ECO:0000256" key="1">
    <source>
        <dbReference type="SAM" id="MobiDB-lite"/>
    </source>
</evidence>
<feature type="compositionally biased region" description="Low complexity" evidence="1">
    <location>
        <begin position="833"/>
        <end position="845"/>
    </location>
</feature>
<feature type="region of interest" description="Disordered" evidence="1">
    <location>
        <begin position="160"/>
        <end position="233"/>
    </location>
</feature>
<feature type="compositionally biased region" description="Polar residues" evidence="1">
    <location>
        <begin position="773"/>
        <end position="784"/>
    </location>
</feature>
<accession>A0A074WW93</accession>
<dbReference type="GeneID" id="25414737"/>
<feature type="compositionally biased region" description="Polar residues" evidence="1">
    <location>
        <begin position="126"/>
        <end position="136"/>
    </location>
</feature>
<dbReference type="STRING" id="1043004.A0A074WW93"/>
<feature type="domain" description="UBA" evidence="2">
    <location>
        <begin position="878"/>
        <end position="924"/>
    </location>
</feature>
<dbReference type="HOGENOM" id="CLU_277324_0_0_1"/>
<dbReference type="Gene3D" id="1.10.8.10">
    <property type="entry name" value="DNA helicase RuvA subunit, C-terminal domain"/>
    <property type="match status" value="1"/>
</dbReference>
<feature type="region of interest" description="Disordered" evidence="1">
    <location>
        <begin position="1"/>
        <end position="33"/>
    </location>
</feature>
<protein>
    <recommendedName>
        <fullName evidence="2">UBA domain-containing protein</fullName>
    </recommendedName>
</protein>
<sequence length="927" mass="102045">MADLYPGTKQTASPTSPKKSSWLSKLRHPSRNQEGTVLHAVPARKAARLMSALDIAMAVSPNDEILQAIGRKSPFSTSQSASPLNNCVIGSGSQTRGVSDSRIGIWRDGVALWDVESSLKRKAESTFQIPTTTPSTPKADKTGRPRLSVQIPCSKLRQILGEEAPIPPQPLKSTRANHTAITSRQSSGSQTTNSDQISIHPAFRTTGPVVGNSRSEATSLSSRDNNRSSVSSNTISQDDIFDIVSCYSRHSSTTSLGSDSPNVAVPNSHWNYLDVPKRSASAAFSITDPVKAGIFDDAAEHKSVSCDTSKSQYLRPATHPSNRAPSPTFSEAVLDLQTQLSTITEGLSATSPNEATAHQALNYRHTIDDVSRAPTLPKKSRKRQWMQSTLAQVVPAAMTTPVRQQSVPHRKLRESDSRGGDVRRVSSARCSLSADLGSMWLSWNASSGKRSPALAFEQEAVCSRILAFSKSFEDLRTVSMVNKTVRKYFEGNKLRLLKSVLFNVSPPAWELRELSPFPFGNFMPTDFLEDTEISPSAYVSCVLHDRAVVNELKAIIVTKCQSLVRPETISSLMTGGCTRFEDAIYRIWSFCKMFGCDRGRENDNKGQIDWLKGGILAHQKGCAATLSFSPDIEIDGILLNAPEHFAGGNGAGLSAEQLYDMLEIWICLYALMQPYEGETAKAHSCGLFQPIGEHVGNPAVQSRVIEEWIAYILSLGPSVVLELARFDDANAGLDFAHLNDWTDWTPPHSGMTRQRFFREPVSQVYEERLLASTAGTQTQDVTRTSLRKRQNEEMNLAHRQMSQRNRKTDATPCALSRHDSALAPEVHKRPSPRRTSTPTSPRSPSQTMSWSPRKVSPIIEDRVDTFNRLSMLSFDGLAEDTSGHAINKIMDIGFSNAQAKEALRITDMGSGLRVDRAVDWLLRQNRF</sequence>
<gene>
    <name evidence="3" type="ORF">M436DRAFT_70229</name>
</gene>
<evidence type="ECO:0000259" key="2">
    <source>
        <dbReference type="PROSITE" id="PS50030"/>
    </source>
</evidence>
<evidence type="ECO:0000313" key="4">
    <source>
        <dbReference type="Proteomes" id="UP000027730"/>
    </source>
</evidence>
<feature type="region of interest" description="Disordered" evidence="1">
    <location>
        <begin position="773"/>
        <end position="854"/>
    </location>
</feature>
<evidence type="ECO:0000313" key="3">
    <source>
        <dbReference type="EMBL" id="KEQ75804.1"/>
    </source>
</evidence>
<feature type="region of interest" description="Disordered" evidence="1">
    <location>
        <begin position="126"/>
        <end position="148"/>
    </location>
</feature>
<dbReference type="AlphaFoldDB" id="A0A074WW93"/>
<feature type="region of interest" description="Disordered" evidence="1">
    <location>
        <begin position="397"/>
        <end position="424"/>
    </location>
</feature>
<organism evidence="3 4">
    <name type="scientific">Aureobasidium namibiae CBS 147.97</name>
    <dbReference type="NCBI Taxonomy" id="1043004"/>
    <lineage>
        <taxon>Eukaryota</taxon>
        <taxon>Fungi</taxon>
        <taxon>Dikarya</taxon>
        <taxon>Ascomycota</taxon>
        <taxon>Pezizomycotina</taxon>
        <taxon>Dothideomycetes</taxon>
        <taxon>Dothideomycetidae</taxon>
        <taxon>Dothideales</taxon>
        <taxon>Saccotheciaceae</taxon>
        <taxon>Aureobasidium</taxon>
    </lineage>
</organism>
<feature type="region of interest" description="Disordered" evidence="1">
    <location>
        <begin position="308"/>
        <end position="327"/>
    </location>
</feature>
<dbReference type="OrthoDB" id="5376710at2759"/>
<dbReference type="InterPro" id="IPR009060">
    <property type="entry name" value="UBA-like_sf"/>
</dbReference>
<feature type="compositionally biased region" description="Polar residues" evidence="1">
    <location>
        <begin position="8"/>
        <end position="23"/>
    </location>
</feature>
<proteinExistence type="predicted"/>
<dbReference type="Proteomes" id="UP000027730">
    <property type="component" value="Unassembled WGS sequence"/>
</dbReference>
<dbReference type="SUPFAM" id="SSF46934">
    <property type="entry name" value="UBA-like"/>
    <property type="match status" value="1"/>
</dbReference>
<dbReference type="PROSITE" id="PS50030">
    <property type="entry name" value="UBA"/>
    <property type="match status" value="1"/>
</dbReference>
<feature type="compositionally biased region" description="Low complexity" evidence="1">
    <location>
        <begin position="219"/>
        <end position="233"/>
    </location>
</feature>
<dbReference type="InterPro" id="IPR015940">
    <property type="entry name" value="UBA"/>
</dbReference>
<feature type="compositionally biased region" description="Basic and acidic residues" evidence="1">
    <location>
        <begin position="413"/>
        <end position="424"/>
    </location>
</feature>
<feature type="compositionally biased region" description="Polar residues" evidence="1">
    <location>
        <begin position="171"/>
        <end position="197"/>
    </location>
</feature>
<dbReference type="RefSeq" id="XP_013430366.1">
    <property type="nucleotide sequence ID" value="XM_013574912.1"/>
</dbReference>
<feature type="compositionally biased region" description="Basic and acidic residues" evidence="1">
    <location>
        <begin position="816"/>
        <end position="828"/>
    </location>
</feature>
<name>A0A074WW93_9PEZI</name>
<reference evidence="3 4" key="1">
    <citation type="journal article" date="2014" name="BMC Genomics">
        <title>Genome sequencing of four Aureobasidium pullulans varieties: biotechnological potential, stress tolerance, and description of new species.</title>
        <authorList>
            <person name="Gostin Ar C."/>
            <person name="Ohm R.A."/>
            <person name="Kogej T."/>
            <person name="Sonjak S."/>
            <person name="Turk M."/>
            <person name="Zajc J."/>
            <person name="Zalar P."/>
            <person name="Grube M."/>
            <person name="Sun H."/>
            <person name="Han J."/>
            <person name="Sharma A."/>
            <person name="Chiniquy J."/>
            <person name="Ngan C.Y."/>
            <person name="Lipzen A."/>
            <person name="Barry K."/>
            <person name="Grigoriev I.V."/>
            <person name="Gunde-Cimerman N."/>
        </authorList>
    </citation>
    <scope>NUCLEOTIDE SEQUENCE [LARGE SCALE GENOMIC DNA]</scope>
    <source>
        <strain evidence="3 4">CBS 147.97</strain>
    </source>
</reference>
<dbReference type="EMBL" id="KL584704">
    <property type="protein sequence ID" value="KEQ75804.1"/>
    <property type="molecule type" value="Genomic_DNA"/>
</dbReference>
<keyword evidence="4" id="KW-1185">Reference proteome</keyword>